<dbReference type="Gene3D" id="3.30.1460.10">
    <property type="match status" value="1"/>
</dbReference>
<dbReference type="Proteomes" id="UP000462621">
    <property type="component" value="Unassembled WGS sequence"/>
</dbReference>
<comment type="caution">
    <text evidence="1">The sequence shown here is derived from an EMBL/GenBank/DDBJ whole genome shotgun (WGS) entry which is preliminary data.</text>
</comment>
<proteinExistence type="predicted"/>
<gene>
    <name evidence="1" type="ORF">F9817_14315</name>
</gene>
<reference evidence="1 2" key="1">
    <citation type="submission" date="2019-10" db="EMBL/GenBank/DDBJ databases">
        <title>Vibrio sp. nov. isolated from a shrimp pond.</title>
        <authorList>
            <person name="Gomez-Gil B."/>
            <person name="Enciso-Ibarra J."/>
            <person name="Enciso-Ibarra K."/>
            <person name="Bolan-Mejia C."/>
        </authorList>
    </citation>
    <scope>NUCLEOTIDE SEQUENCE [LARGE SCALE GENOMIC DNA]</scope>
    <source>
        <strain evidence="1 2">CAIM 722</strain>
    </source>
</reference>
<sequence>MTPTQSKTNQFLKQFSQSINTDLSLKNGVCAIYNHLSQQSAVIEVPDFSDNIIFHCTLMTLPMEVSANTMKKMLLLNFEVSAMQGCWLAIDEQQQLCLCHLLPIEKTDQTHFNNTLIGFIDQVKNVRPFISEWFRAPVTH</sequence>
<dbReference type="CDD" id="cd17024">
    <property type="entry name" value="T3SC_IA_DspF-like"/>
    <property type="match status" value="1"/>
</dbReference>
<dbReference type="AlphaFoldDB" id="A0A7X4LLW3"/>
<dbReference type="SUPFAM" id="SSF69635">
    <property type="entry name" value="Type III secretory system chaperone-like"/>
    <property type="match status" value="1"/>
</dbReference>
<dbReference type="GO" id="GO:0030254">
    <property type="term" value="P:protein secretion by the type III secretion system"/>
    <property type="evidence" value="ECO:0007669"/>
    <property type="project" value="InterPro"/>
</dbReference>
<dbReference type="InterPro" id="IPR010261">
    <property type="entry name" value="Tir_chaperone"/>
</dbReference>
<organism evidence="1 2">
    <name type="scientific">Vibrio eleionomae</name>
    <dbReference type="NCBI Taxonomy" id="2653505"/>
    <lineage>
        <taxon>Bacteria</taxon>
        <taxon>Pseudomonadati</taxon>
        <taxon>Pseudomonadota</taxon>
        <taxon>Gammaproteobacteria</taxon>
        <taxon>Vibrionales</taxon>
        <taxon>Vibrionaceae</taxon>
        <taxon>Vibrio</taxon>
    </lineage>
</organism>
<dbReference type="Pfam" id="PF05932">
    <property type="entry name" value="CesT"/>
    <property type="match status" value="1"/>
</dbReference>
<name>A0A7X4LLW3_9VIBR</name>
<evidence type="ECO:0000313" key="2">
    <source>
        <dbReference type="Proteomes" id="UP000462621"/>
    </source>
</evidence>
<dbReference type="RefSeq" id="WP_161156715.1">
    <property type="nucleotide sequence ID" value="NZ_WEKT01000027.1"/>
</dbReference>
<keyword evidence="2" id="KW-1185">Reference proteome</keyword>
<protein>
    <submittedName>
        <fullName evidence="1">Uncharacterized protein</fullName>
    </submittedName>
</protein>
<evidence type="ECO:0000313" key="1">
    <source>
        <dbReference type="EMBL" id="MZI94368.1"/>
    </source>
</evidence>
<dbReference type="EMBL" id="WEKT01000027">
    <property type="protein sequence ID" value="MZI94368.1"/>
    <property type="molecule type" value="Genomic_DNA"/>
</dbReference>
<accession>A0A7X4LLW3</accession>